<dbReference type="AlphaFoldDB" id="A0A1S9RN71"/>
<sequence length="745" mass="82915">MTETSPFHIQLDSSDKVAFPSLKNTDLQSHKLSDITLAQIRENCHVSGKYDFSTDGKASIADSTTLEYYVSLTPSNRSQFQKGSSSQPPSSVDHDDEQTVINSAVAGIPIVTVKLIKDKASARPDKPDLDKAFKVVEDTLSGVKGLESQQVQQLSKSIGKRLAEQVQFTTDKPNTDVFSPASLTETDWQEILFNNKALHGWVYKKQKNAEGHVTSFILEKAPKRAFEIRGAVPGTLNKSSEKSPSPYYGAPGIPLFAIDDESGVTVTEIGDAFQHRLANEGFTANTVGASTDFGTAVSIKASYEKERSTATTTQDSSQADELHISYNFPRVTVTFEPETIQLSSECRHDALNISNEEEKNDFFDKYGHVFASEISLGGRLQHTRKTAQSEKGQIEVIKERMQVVAGASFTAPYVGASAVYGHSEGTQSTDEVSKLNRSLAMSWTAKGGDTTLCSNPPLWATTVKNFKYWRLLNQCLTVNMESFMRSIDSDVATNLRDLNKDTNIDPTKHLQEIGHALRTPGFNDPLVTKIKGYFEKEFNKEAKEEYNKLQKELGSKGPNAPIQNEKWGALTFAQRRFDEAITEPVIHLPDEDPQVFAQVIMWMYRGDSSLEALGGKKTDFLVQLWITAGKLEMADLQNSVMAICKQKADQKPTAVLGQDKVNYIYSHTSPQSPMRRLAVDIWARSATTKTFEKKKGGLPRPFLEELCAELITQKETTGLTTNRPLFPHPEDRYRSRYWPVTDREG</sequence>
<comment type="caution">
    <text evidence="2">The sequence shown here is derived from an EMBL/GenBank/DDBJ whole genome shotgun (WGS) entry which is preliminary data.</text>
</comment>
<name>A0A1S9RN71_PENBI</name>
<evidence type="ECO:0000259" key="1">
    <source>
        <dbReference type="Pfam" id="PF22693"/>
    </source>
</evidence>
<reference evidence="3" key="1">
    <citation type="submission" date="2015-09" db="EMBL/GenBank/DDBJ databases">
        <authorList>
            <person name="Fill T.P."/>
            <person name="Baretta J.F."/>
            <person name="de Almeida L.G."/>
            <person name="Rocha M."/>
            <person name="de Souza D.H."/>
            <person name="Malavazi I."/>
            <person name="Cerdeira L.T."/>
            <person name="Hong H."/>
            <person name="Samborskyy M."/>
            <person name="de Vasconcelos A.T."/>
            <person name="Leadlay P."/>
            <person name="Rodrigues-Filho E."/>
        </authorList>
    </citation>
    <scope>NUCLEOTIDE SEQUENCE [LARGE SCALE GENOMIC DNA]</scope>
    <source>
        <strain evidence="3">LaBioMMi 136</strain>
    </source>
</reference>
<dbReference type="InterPro" id="IPR011333">
    <property type="entry name" value="SKP1/BTB/POZ_sf"/>
</dbReference>
<dbReference type="EMBL" id="LJBN01000131">
    <property type="protein sequence ID" value="OOQ86963.1"/>
    <property type="molecule type" value="Genomic_DNA"/>
</dbReference>
<feature type="domain" description="MACPF-like" evidence="1">
    <location>
        <begin position="275"/>
        <end position="472"/>
    </location>
</feature>
<evidence type="ECO:0000313" key="3">
    <source>
        <dbReference type="Proteomes" id="UP000190744"/>
    </source>
</evidence>
<dbReference type="InterPro" id="IPR054586">
    <property type="entry name" value="MACPF_1_fungal"/>
</dbReference>
<dbReference type="Gene3D" id="3.30.710.10">
    <property type="entry name" value="Potassium Channel Kv1.1, Chain A"/>
    <property type="match status" value="1"/>
</dbReference>
<evidence type="ECO:0000313" key="2">
    <source>
        <dbReference type="EMBL" id="OOQ86963.1"/>
    </source>
</evidence>
<accession>A0A1S9RN71</accession>
<dbReference type="Pfam" id="PF22693">
    <property type="entry name" value="MACPF_1"/>
    <property type="match status" value="1"/>
</dbReference>
<dbReference type="Proteomes" id="UP000190744">
    <property type="component" value="Unassembled WGS sequence"/>
</dbReference>
<protein>
    <recommendedName>
        <fullName evidence="1">MACPF-like domain-containing protein</fullName>
    </recommendedName>
</protein>
<organism evidence="2 3">
    <name type="scientific">Penicillium brasilianum</name>
    <dbReference type="NCBI Taxonomy" id="104259"/>
    <lineage>
        <taxon>Eukaryota</taxon>
        <taxon>Fungi</taxon>
        <taxon>Dikarya</taxon>
        <taxon>Ascomycota</taxon>
        <taxon>Pezizomycotina</taxon>
        <taxon>Eurotiomycetes</taxon>
        <taxon>Eurotiomycetidae</taxon>
        <taxon>Eurotiales</taxon>
        <taxon>Aspergillaceae</taxon>
        <taxon>Penicillium</taxon>
    </lineage>
</organism>
<proteinExistence type="predicted"/>
<gene>
    <name evidence="2" type="ORF">PEBR_19356</name>
</gene>